<evidence type="ECO:0000259" key="3">
    <source>
        <dbReference type="PROSITE" id="PS50043"/>
    </source>
</evidence>
<accession>A0A0B5EP59</accession>
<dbReference type="Gene3D" id="1.10.10.10">
    <property type="entry name" value="Winged helix-like DNA-binding domain superfamily/Winged helix DNA-binding domain"/>
    <property type="match status" value="1"/>
</dbReference>
<evidence type="ECO:0000256" key="2">
    <source>
        <dbReference type="ARBA" id="ARBA00022840"/>
    </source>
</evidence>
<dbReference type="EMBL" id="CP010519">
    <property type="protein sequence ID" value="AJE81060.1"/>
    <property type="molecule type" value="Genomic_DNA"/>
</dbReference>
<keyword evidence="2" id="KW-0067">ATP-binding</keyword>
<protein>
    <submittedName>
        <fullName evidence="4">SalRII</fullName>
    </submittedName>
</protein>
<dbReference type="InterPro" id="IPR036388">
    <property type="entry name" value="WH-like_DNA-bd_sf"/>
</dbReference>
<dbReference type="InterPro" id="IPR011990">
    <property type="entry name" value="TPR-like_helical_dom_sf"/>
</dbReference>
<dbReference type="CDD" id="cd06170">
    <property type="entry name" value="LuxR_C_like"/>
    <property type="match status" value="1"/>
</dbReference>
<name>A0A0B5EP59_STRA4</name>
<dbReference type="SUPFAM" id="SSF52540">
    <property type="entry name" value="P-loop containing nucleoside triphosphate hydrolases"/>
    <property type="match status" value="1"/>
</dbReference>
<dbReference type="PRINTS" id="PR00038">
    <property type="entry name" value="HTHLUXR"/>
</dbReference>
<dbReference type="InterPro" id="IPR016032">
    <property type="entry name" value="Sig_transdc_resp-reg_C-effctor"/>
</dbReference>
<dbReference type="GO" id="GO:0005524">
    <property type="term" value="F:ATP binding"/>
    <property type="evidence" value="ECO:0007669"/>
    <property type="project" value="UniProtKB-KW"/>
</dbReference>
<dbReference type="InterPro" id="IPR000792">
    <property type="entry name" value="Tscrpt_reg_LuxR_C"/>
</dbReference>
<dbReference type="GO" id="GO:0005737">
    <property type="term" value="C:cytoplasm"/>
    <property type="evidence" value="ECO:0007669"/>
    <property type="project" value="TreeGrafter"/>
</dbReference>
<dbReference type="PROSITE" id="PS50043">
    <property type="entry name" value="HTH_LUXR_2"/>
    <property type="match status" value="1"/>
</dbReference>
<evidence type="ECO:0000313" key="4">
    <source>
        <dbReference type="EMBL" id="AJE81060.1"/>
    </source>
</evidence>
<sequence>MLLLERDDLRDEAAATLRRAAAGEGSLLVVQGALGVGKSTFLEALSELGREEDTLLLRAQAAAAEESFGLGVVRQLVEPVLAAASTEQARSWLRAAAEGAPPEVRAIAESGLEAPWSALTVQGAPRWLAALVDAMAGGRTVLVIIDDLHWCDAESLKVLIHTLACRGGMRIVFAVSVLTGDVRGNRCYVHDVLALADRTCVLRPLGGDSIRRLVEESCGAPAEPEYVEAFRVRTGGNPLLLGALVDEAQFRGLRPTAAQAPMVSLLRPENVRQRLAGFLRSQPDHLRRAAHALTVLGPDSDPELLADLAELDSAQCAEALRVLRLAGLVAEDGWTLSTGSLLRDLLEESMPAEERTAMRSVAAELLHRSGHSAELAANHLMSTLTLPGDKAVDILRTAARSALHRASTRDAARYLRRALLETSLTGPDRAGLLIELAGAERSFATAASLRHVVEAVPLLDSVRERAAAVVRLGPLLMDPSAFRVDAMMREVAEELAASGTKGPEERELALRLQAREHVLSAQDPAHIAEAVRRFEQLGPHPSMDTPGERELLTALMHIVFVANAVPAARLSALCARLLEQEPPSFEHVHSTLPLVVNILAASGQTEGAASWLRESHRLAQHRGGDVEQAIIRAEQALVAFADGQPVYARRKALQADALTGPETSGLPTMLVAVLAIVALNTADPALAESILVQYRRSAGNEHLSALLHVARGTSAVRRGELRPALDHFRTAGLHMERIGWRNPVALPWPSCVALVHHRLGEHEQAKAAARQEVEQARAWGAPTALGRALLALGRVSEEREGSAILEEAVAVLEQGTNGYELCRALYALGSHAETEPARRANALKRAQELALECQADWMLTRIQSLQSEAPPAAVRKKSRLTPSERKVAGLAATGQSNPEISGELGISSRMVEKHLSNTYRKLDIPGRPSLAAALAELDEEA</sequence>
<dbReference type="KEGG" id="sals:SLNWT_0684"/>
<gene>
    <name evidence="4" type="ORF">SLNWT_0684</name>
</gene>
<dbReference type="Proteomes" id="UP000031523">
    <property type="component" value="Chromosome"/>
</dbReference>
<feature type="domain" description="HTH luxR-type" evidence="3">
    <location>
        <begin position="873"/>
        <end position="938"/>
    </location>
</feature>
<dbReference type="Pfam" id="PF13191">
    <property type="entry name" value="AAA_16"/>
    <property type="match status" value="1"/>
</dbReference>
<proteinExistence type="predicted"/>
<keyword evidence="5" id="KW-1185">Reference proteome</keyword>
<dbReference type="GO" id="GO:0006355">
    <property type="term" value="P:regulation of DNA-templated transcription"/>
    <property type="evidence" value="ECO:0007669"/>
    <property type="project" value="InterPro"/>
</dbReference>
<dbReference type="InterPro" id="IPR027417">
    <property type="entry name" value="P-loop_NTPase"/>
</dbReference>
<dbReference type="GO" id="GO:0003677">
    <property type="term" value="F:DNA binding"/>
    <property type="evidence" value="ECO:0007669"/>
    <property type="project" value="InterPro"/>
</dbReference>
<dbReference type="AlphaFoldDB" id="A0A0B5EP59"/>
<evidence type="ECO:0000313" key="5">
    <source>
        <dbReference type="Proteomes" id="UP000031523"/>
    </source>
</evidence>
<dbReference type="Pfam" id="PF00196">
    <property type="entry name" value="GerE"/>
    <property type="match status" value="1"/>
</dbReference>
<dbReference type="Gene3D" id="1.25.40.10">
    <property type="entry name" value="Tetratricopeptide repeat domain"/>
    <property type="match status" value="1"/>
</dbReference>
<dbReference type="SUPFAM" id="SSF48452">
    <property type="entry name" value="TPR-like"/>
    <property type="match status" value="1"/>
</dbReference>
<dbReference type="PANTHER" id="PTHR16305">
    <property type="entry name" value="TESTICULAR SOLUBLE ADENYLYL CYCLASE"/>
    <property type="match status" value="1"/>
</dbReference>
<reference evidence="4 5" key="1">
    <citation type="submission" date="2015-01" db="EMBL/GenBank/DDBJ databases">
        <title>Enhanced salinomycin production by adjusting the supply of polyketide extender units in Streptomyce albus DSM 41398.</title>
        <authorList>
            <person name="Lu C."/>
        </authorList>
    </citation>
    <scope>NUCLEOTIDE SEQUENCE [LARGE SCALE GENOMIC DNA]</scope>
    <source>
        <strain evidence="5">ATCC 21838 / DSM 41398 / FERM P-419 / JCM 4703 / NBRC 107858</strain>
    </source>
</reference>
<dbReference type="SMART" id="SM00421">
    <property type="entry name" value="HTH_LUXR"/>
    <property type="match status" value="1"/>
</dbReference>
<organism evidence="4 5">
    <name type="scientific">Streptomyces albus (strain ATCC 21838 / DSM 41398 / FERM P-419 / JCM 4703 / NBRC 107858)</name>
    <dbReference type="NCBI Taxonomy" id="1081613"/>
    <lineage>
        <taxon>Bacteria</taxon>
        <taxon>Bacillati</taxon>
        <taxon>Actinomycetota</taxon>
        <taxon>Actinomycetes</taxon>
        <taxon>Kitasatosporales</taxon>
        <taxon>Streptomycetaceae</taxon>
        <taxon>Streptomyces</taxon>
    </lineage>
</organism>
<dbReference type="GO" id="GO:0004016">
    <property type="term" value="F:adenylate cyclase activity"/>
    <property type="evidence" value="ECO:0007669"/>
    <property type="project" value="TreeGrafter"/>
</dbReference>
<evidence type="ECO:0000256" key="1">
    <source>
        <dbReference type="ARBA" id="ARBA00022741"/>
    </source>
</evidence>
<keyword evidence="1" id="KW-0547">Nucleotide-binding</keyword>
<dbReference type="PANTHER" id="PTHR16305:SF35">
    <property type="entry name" value="TRANSCRIPTIONAL ACTIVATOR DOMAIN"/>
    <property type="match status" value="1"/>
</dbReference>
<dbReference type="SUPFAM" id="SSF46894">
    <property type="entry name" value="C-terminal effector domain of the bipartite response regulators"/>
    <property type="match status" value="1"/>
</dbReference>
<dbReference type="InterPro" id="IPR041664">
    <property type="entry name" value="AAA_16"/>
</dbReference>